<keyword evidence="2" id="KW-1133">Transmembrane helix</keyword>
<dbReference type="Proteomes" id="UP001358614">
    <property type="component" value="Chromosome 2"/>
</dbReference>
<feature type="transmembrane region" description="Helical" evidence="2">
    <location>
        <begin position="272"/>
        <end position="292"/>
    </location>
</feature>
<sequence length="426" mass="47356">MEDRRSRAERQTRFDTTPGNPTSRGWSASQSTVRPSPSPRIHGKGSRSRSRSKARSSSKSRTRTHTRAKSTTPSPPLYQVRIQLAEDYRSRLPLIVSRFIGYRPPGAVPPYEPLPIPPFIWLQHISLKYEIWLFSFIGTFVGILLVEAICSTNTVFRKAYGSPVIVGSFGAACILLFGVIESPLAQPRNHILGNLIGAIIGIALTKLFTLNEKDGYMDSLDSNGRFNGRSFMNGGLSVAVTMLITSMLGMVHPPAGATALAAATDPSIIDLSWNYIPIVLCSSLLLIGWALLINNLGRRRYPVYWWNPQRYFVKPDPDSKEEDQDHQKERLGRIRVRSRESEELALKTLEEGRLRQLEDGGRSPEALLVDRIQGHGGHLNDIVNAADGLREGDGDGQRGWKGVREPLGKVMSRHDKRLAEGAEGDR</sequence>
<dbReference type="GeneID" id="91105405"/>
<keyword evidence="2" id="KW-0472">Membrane</keyword>
<feature type="transmembrane region" description="Helical" evidence="2">
    <location>
        <begin position="192"/>
        <end position="210"/>
    </location>
</feature>
<proteinExistence type="predicted"/>
<gene>
    <name evidence="4" type="ORF">V865_006604</name>
</gene>
<feature type="domain" description="HPP transmembrane region" evidence="3">
    <location>
        <begin position="128"/>
        <end position="302"/>
    </location>
</feature>
<feature type="compositionally biased region" description="Basic and acidic residues" evidence="1">
    <location>
        <begin position="1"/>
        <end position="13"/>
    </location>
</feature>
<feature type="transmembrane region" description="Helical" evidence="2">
    <location>
        <begin position="131"/>
        <end position="150"/>
    </location>
</feature>
<keyword evidence="5" id="KW-1185">Reference proteome</keyword>
<feature type="compositionally biased region" description="Polar residues" evidence="1">
    <location>
        <begin position="14"/>
        <end position="35"/>
    </location>
</feature>
<dbReference type="PANTHER" id="PTHR33741:SF5">
    <property type="entry name" value="TRANSMEMBRANE PROTEIN DDB_G0269096-RELATED"/>
    <property type="match status" value="1"/>
</dbReference>
<evidence type="ECO:0000313" key="5">
    <source>
        <dbReference type="Proteomes" id="UP001358614"/>
    </source>
</evidence>
<dbReference type="Pfam" id="PF04982">
    <property type="entry name" value="TM_HPP"/>
    <property type="match status" value="1"/>
</dbReference>
<feature type="compositionally biased region" description="Basic residues" evidence="1">
    <location>
        <begin position="41"/>
        <end position="68"/>
    </location>
</feature>
<name>A0AAX4KQ10_9TREE</name>
<accession>A0AAX4KQ10</accession>
<evidence type="ECO:0000259" key="3">
    <source>
        <dbReference type="Pfam" id="PF04982"/>
    </source>
</evidence>
<dbReference type="InterPro" id="IPR058581">
    <property type="entry name" value="TM_HPP"/>
</dbReference>
<dbReference type="RefSeq" id="XP_066086459.1">
    <property type="nucleotide sequence ID" value="XM_066230362.1"/>
</dbReference>
<dbReference type="InterPro" id="IPR007065">
    <property type="entry name" value="HPP"/>
</dbReference>
<organism evidence="4 5">
    <name type="scientific">Kwoniella europaea PYCC6329</name>
    <dbReference type="NCBI Taxonomy" id="1423913"/>
    <lineage>
        <taxon>Eukaryota</taxon>
        <taxon>Fungi</taxon>
        <taxon>Dikarya</taxon>
        <taxon>Basidiomycota</taxon>
        <taxon>Agaricomycotina</taxon>
        <taxon>Tremellomycetes</taxon>
        <taxon>Tremellales</taxon>
        <taxon>Cryptococcaceae</taxon>
        <taxon>Kwoniella</taxon>
    </lineage>
</organism>
<keyword evidence="2" id="KW-0812">Transmembrane</keyword>
<feature type="transmembrane region" description="Helical" evidence="2">
    <location>
        <begin position="231"/>
        <end position="252"/>
    </location>
</feature>
<dbReference type="PANTHER" id="PTHR33741">
    <property type="entry name" value="TRANSMEMBRANE PROTEIN DDB_G0269096-RELATED"/>
    <property type="match status" value="1"/>
</dbReference>
<feature type="region of interest" description="Disordered" evidence="1">
    <location>
        <begin position="1"/>
        <end position="74"/>
    </location>
</feature>
<dbReference type="AlphaFoldDB" id="A0AAX4KQ10"/>
<evidence type="ECO:0000256" key="1">
    <source>
        <dbReference type="SAM" id="MobiDB-lite"/>
    </source>
</evidence>
<dbReference type="KEGG" id="ker:91105405"/>
<protein>
    <recommendedName>
        <fullName evidence="3">HPP transmembrane region domain-containing protein</fullName>
    </recommendedName>
</protein>
<feature type="transmembrane region" description="Helical" evidence="2">
    <location>
        <begin position="162"/>
        <end position="180"/>
    </location>
</feature>
<reference evidence="4 5" key="1">
    <citation type="submission" date="2024-01" db="EMBL/GenBank/DDBJ databases">
        <title>Comparative genomics of Cryptococcus and Kwoniella reveals pathogenesis evolution and contrasting modes of karyotype evolution via chromosome fusion or intercentromeric recombination.</title>
        <authorList>
            <person name="Coelho M.A."/>
            <person name="David-Palma M."/>
            <person name="Shea T."/>
            <person name="Bowers K."/>
            <person name="McGinley-Smith S."/>
            <person name="Mohammad A.W."/>
            <person name="Gnirke A."/>
            <person name="Yurkov A.M."/>
            <person name="Nowrousian M."/>
            <person name="Sun S."/>
            <person name="Cuomo C.A."/>
            <person name="Heitman J."/>
        </authorList>
    </citation>
    <scope>NUCLEOTIDE SEQUENCE [LARGE SCALE GENOMIC DNA]</scope>
    <source>
        <strain evidence="4 5">PYCC6329</strain>
    </source>
</reference>
<evidence type="ECO:0000313" key="4">
    <source>
        <dbReference type="EMBL" id="WWD08492.1"/>
    </source>
</evidence>
<dbReference type="EMBL" id="CP144090">
    <property type="protein sequence ID" value="WWD08492.1"/>
    <property type="molecule type" value="Genomic_DNA"/>
</dbReference>
<evidence type="ECO:0000256" key="2">
    <source>
        <dbReference type="SAM" id="Phobius"/>
    </source>
</evidence>